<dbReference type="PROSITE" id="PS50181">
    <property type="entry name" value="FBOX"/>
    <property type="match status" value="1"/>
</dbReference>
<dbReference type="PANTHER" id="PTHR12874:SF9">
    <property type="entry name" value="F-BOX ONLY PROTEIN 48"/>
    <property type="match status" value="1"/>
</dbReference>
<evidence type="ECO:0000256" key="1">
    <source>
        <dbReference type="PROSITE-ProRule" id="PRU00339"/>
    </source>
</evidence>
<feature type="region of interest" description="Disordered" evidence="2">
    <location>
        <begin position="1"/>
        <end position="46"/>
    </location>
</feature>
<dbReference type="Proteomes" id="UP000650582">
    <property type="component" value="Unassembled WGS sequence"/>
</dbReference>
<dbReference type="AlphaFoldDB" id="A0A8H7LI19"/>
<sequence length="637" mass="72218">MAANDELERFREEWRQEIRERAGAEPSSSSPASSPPRPRTRQSPIDIYAEAVEREQRGELDEALSLYRRAFRLDPNVDRAYHYRSTTQAFESLTLAPVKPSTSTEPKPEPIHVAATSTHSIRTLISAFPPANDLAFLPEDERQPVPIARVPDELLLHTLKLLDITSIERFALVCRRARVLTVDPDLWRDFVISTYLPPQIPDNVPLSDYITRFDYDMRRLYIEVPRLRMDGVYIAVCHYVYVPCFPLHPLANKPPVDEARAKTYGQTYVPDLSTQPILTPIHFPIHLTATYSPVHLHRCVGQVDHLVTYHRYLRFLPDGRVLSLLDQNLEPREAVHIITPDLVTKGFFIGTWTLRTSNDKHHVSISNLTDPAGKFEHSFRMELTLGSKPLGRCVLVGQDLGIVAHISGSDLGRFWGVFFLCTHIPPSGFSSTDRGHLFPFSTFWVPNLVPSRTRAFVPETHKMTSNALAFFFSLPPLALRTCRLNLMGQTDTLIPVLCDGARLEDLRMEGRVEEEQIQHTSRLVPPPPLECVAYLGGEVHPKPDGSNPKNVYYTRVVSVLPVPHPQAVPRTANDRVSFLAQSPPPPRNFRIELTRTSPPHIQMEPAHARLLHVRQFRRDTLDVANPERTPVLVLQGP</sequence>
<dbReference type="Gene3D" id="1.20.1280.50">
    <property type="match status" value="1"/>
</dbReference>
<dbReference type="GO" id="GO:0005737">
    <property type="term" value="C:cytoplasm"/>
    <property type="evidence" value="ECO:0007669"/>
    <property type="project" value="TreeGrafter"/>
</dbReference>
<dbReference type="Pfam" id="PF12937">
    <property type="entry name" value="F-box-like"/>
    <property type="match status" value="1"/>
</dbReference>
<gene>
    <name evidence="4" type="ORF">RHS04_05932</name>
</gene>
<accession>A0A8H7LI19</accession>
<dbReference type="PROSITE" id="PS50005">
    <property type="entry name" value="TPR"/>
    <property type="match status" value="1"/>
</dbReference>
<proteinExistence type="predicted"/>
<dbReference type="SUPFAM" id="SSF81383">
    <property type="entry name" value="F-box domain"/>
    <property type="match status" value="1"/>
</dbReference>
<comment type="caution">
    <text evidence="4">The sequence shown here is derived from an EMBL/GenBank/DDBJ whole genome shotgun (WGS) entry which is preliminary data.</text>
</comment>
<reference evidence="4" key="1">
    <citation type="submission" date="2020-09" db="EMBL/GenBank/DDBJ databases">
        <title>Comparative genome analyses of four rice-infecting Rhizoctonia solani isolates reveal extensive enrichment of homogalacturonan modification genes.</title>
        <authorList>
            <person name="Lee D.-Y."/>
            <person name="Jeon J."/>
            <person name="Kim K.-T."/>
            <person name="Cheong K."/>
            <person name="Song H."/>
            <person name="Choi G."/>
            <person name="Ko J."/>
            <person name="Opiyo S.O."/>
            <person name="Zuo S."/>
            <person name="Madhav S."/>
            <person name="Lee Y.-H."/>
            <person name="Wang G.-L."/>
        </authorList>
    </citation>
    <scope>NUCLEOTIDE SEQUENCE</scope>
    <source>
        <strain evidence="4">AG1-IA YN-7</strain>
    </source>
</reference>
<evidence type="ECO:0000256" key="2">
    <source>
        <dbReference type="SAM" id="MobiDB-lite"/>
    </source>
</evidence>
<organism evidence="4 5">
    <name type="scientific">Rhizoctonia solani</name>
    <dbReference type="NCBI Taxonomy" id="456999"/>
    <lineage>
        <taxon>Eukaryota</taxon>
        <taxon>Fungi</taxon>
        <taxon>Dikarya</taxon>
        <taxon>Basidiomycota</taxon>
        <taxon>Agaricomycotina</taxon>
        <taxon>Agaricomycetes</taxon>
        <taxon>Cantharellales</taxon>
        <taxon>Ceratobasidiaceae</taxon>
        <taxon>Rhizoctonia</taxon>
    </lineage>
</organism>
<keyword evidence="1" id="KW-0802">TPR repeat</keyword>
<feature type="repeat" description="TPR" evidence="1">
    <location>
        <begin position="44"/>
        <end position="77"/>
    </location>
</feature>
<dbReference type="InterPro" id="IPR019734">
    <property type="entry name" value="TPR_rpt"/>
</dbReference>
<feature type="compositionally biased region" description="Basic and acidic residues" evidence="2">
    <location>
        <begin position="1"/>
        <end position="23"/>
    </location>
</feature>
<protein>
    <submittedName>
        <fullName evidence="4">F-Box protein</fullName>
    </submittedName>
</protein>
<evidence type="ECO:0000259" key="3">
    <source>
        <dbReference type="PROSITE" id="PS50181"/>
    </source>
</evidence>
<dbReference type="EMBL" id="JACYCC010000040">
    <property type="protein sequence ID" value="KAF8677607.1"/>
    <property type="molecule type" value="Genomic_DNA"/>
</dbReference>
<feature type="domain" description="F-box" evidence="3">
    <location>
        <begin position="144"/>
        <end position="190"/>
    </location>
</feature>
<dbReference type="PANTHER" id="PTHR12874">
    <property type="entry name" value="F-BOX ONLY PROTEIN 48-RELATED"/>
    <property type="match status" value="1"/>
</dbReference>
<name>A0A8H7LI19_9AGAM</name>
<dbReference type="GO" id="GO:0019005">
    <property type="term" value="C:SCF ubiquitin ligase complex"/>
    <property type="evidence" value="ECO:0007669"/>
    <property type="project" value="TreeGrafter"/>
</dbReference>
<evidence type="ECO:0000313" key="4">
    <source>
        <dbReference type="EMBL" id="KAF8677607.1"/>
    </source>
</evidence>
<evidence type="ECO:0000313" key="5">
    <source>
        <dbReference type="Proteomes" id="UP000650582"/>
    </source>
</evidence>
<dbReference type="GO" id="GO:0031146">
    <property type="term" value="P:SCF-dependent proteasomal ubiquitin-dependent protein catabolic process"/>
    <property type="evidence" value="ECO:0007669"/>
    <property type="project" value="TreeGrafter"/>
</dbReference>
<dbReference type="InterPro" id="IPR001810">
    <property type="entry name" value="F-box_dom"/>
</dbReference>
<dbReference type="InterPro" id="IPR036047">
    <property type="entry name" value="F-box-like_dom_sf"/>
</dbReference>